<gene>
    <name evidence="4" type="ORF">NCTC10283_01209</name>
</gene>
<dbReference type="Gene3D" id="3.30.830.10">
    <property type="entry name" value="Metalloenzyme, LuxS/M16 peptidase-like"/>
    <property type="match status" value="2"/>
</dbReference>
<name>A0A376BN53_9NEIS</name>
<dbReference type="Pfam" id="PF05193">
    <property type="entry name" value="Peptidase_M16_C"/>
    <property type="match status" value="1"/>
</dbReference>
<dbReference type="GO" id="GO:0046872">
    <property type="term" value="F:metal ion binding"/>
    <property type="evidence" value="ECO:0007669"/>
    <property type="project" value="InterPro"/>
</dbReference>
<protein>
    <submittedName>
        <fullName evidence="4">Peptidase M16 inactive domain</fullName>
    </submittedName>
</protein>
<evidence type="ECO:0000313" key="5">
    <source>
        <dbReference type="Proteomes" id="UP000254209"/>
    </source>
</evidence>
<accession>A0A376BN53</accession>
<dbReference type="STRING" id="1120980.GCA_000745955_01316"/>
<evidence type="ECO:0000259" key="3">
    <source>
        <dbReference type="Pfam" id="PF05193"/>
    </source>
</evidence>
<keyword evidence="5" id="KW-1185">Reference proteome</keyword>
<dbReference type="InterPro" id="IPR050361">
    <property type="entry name" value="MPP/UQCRC_Complex"/>
</dbReference>
<feature type="domain" description="Peptidase M16 N-terminal" evidence="2">
    <location>
        <begin position="52"/>
        <end position="182"/>
    </location>
</feature>
<dbReference type="InterPro" id="IPR011765">
    <property type="entry name" value="Pept_M16_N"/>
</dbReference>
<keyword evidence="1" id="KW-0732">Signal</keyword>
<dbReference type="InterPro" id="IPR007863">
    <property type="entry name" value="Peptidase_M16_C"/>
</dbReference>
<feature type="domain" description="Peptidase M16 C-terminal" evidence="3">
    <location>
        <begin position="189"/>
        <end position="364"/>
    </location>
</feature>
<dbReference type="EMBL" id="UFSO01000002">
    <property type="protein sequence ID" value="SSY71073.1"/>
    <property type="molecule type" value="Genomic_DNA"/>
</dbReference>
<sequence>MNAKFALIALFAITPIAHALDIQRWHTPQGSEVLFVERHDLPMVDYSVIFKGAGSTADPDGKSNIAAATAQLLTSGTAELDEEQFNAKINDLAASMDGDNSFEFSNLSFRSLSEPSVLNATADLFNQALTRPRFEETALQRVKDQAILLLKQNESYPSYIASRALTRLNYPNHPYGKSAYQTVEKIQAIGRQDLLDFHQKNYTQNQAIIAIVGDLTRPQAEQLIVRTLANVPTHVNPDTSAPPVTVKGGQRENIPFPHSSQTTIAIGLPVMTAQDPDYFAMIVGNYILGGGGFDSRLMKELRDKRGYTYGASSSLAAYAQAAPFTITFSTEHKNSAAALAATQAVLAEFVKNGPTEAELKQAKAHITGGFPLRFDSNGKLLANLMAVGVHKRPSDWFDTYNDKINALTVDDIKRAWQRKIQPQQMNVVVTGGK</sequence>
<evidence type="ECO:0000256" key="1">
    <source>
        <dbReference type="SAM" id="SignalP"/>
    </source>
</evidence>
<reference evidence="4 5" key="1">
    <citation type="submission" date="2018-06" db="EMBL/GenBank/DDBJ databases">
        <authorList>
            <consortium name="Pathogen Informatics"/>
            <person name="Doyle S."/>
        </authorList>
    </citation>
    <scope>NUCLEOTIDE SEQUENCE [LARGE SCALE GENOMIC DNA]</scope>
    <source>
        <strain evidence="4 5">NCTC10283</strain>
    </source>
</reference>
<dbReference type="Proteomes" id="UP000254209">
    <property type="component" value="Unassembled WGS sequence"/>
</dbReference>
<feature type="signal peptide" evidence="1">
    <location>
        <begin position="1"/>
        <end position="19"/>
    </location>
</feature>
<evidence type="ECO:0000259" key="2">
    <source>
        <dbReference type="Pfam" id="PF00675"/>
    </source>
</evidence>
<proteinExistence type="predicted"/>
<dbReference type="Pfam" id="PF00675">
    <property type="entry name" value="Peptidase_M16"/>
    <property type="match status" value="1"/>
</dbReference>
<dbReference type="RefSeq" id="WP_034292862.1">
    <property type="nucleotide sequence ID" value="NZ_CP091519.2"/>
</dbReference>
<dbReference type="PANTHER" id="PTHR11851:SF224">
    <property type="entry name" value="PROCESSING PROTEASE"/>
    <property type="match status" value="1"/>
</dbReference>
<dbReference type="OrthoDB" id="9811314at2"/>
<feature type="chain" id="PRO_5016911975" evidence="1">
    <location>
        <begin position="20"/>
        <end position="433"/>
    </location>
</feature>
<dbReference type="SUPFAM" id="SSF63411">
    <property type="entry name" value="LuxS/MPP-like metallohydrolase"/>
    <property type="match status" value="2"/>
</dbReference>
<dbReference type="PANTHER" id="PTHR11851">
    <property type="entry name" value="METALLOPROTEASE"/>
    <property type="match status" value="1"/>
</dbReference>
<dbReference type="AlphaFoldDB" id="A0A376BN53"/>
<dbReference type="InterPro" id="IPR011249">
    <property type="entry name" value="Metalloenz_LuxS/M16"/>
</dbReference>
<organism evidence="4 5">
    <name type="scientific">Alysiella crassa</name>
    <dbReference type="NCBI Taxonomy" id="153491"/>
    <lineage>
        <taxon>Bacteria</taxon>
        <taxon>Pseudomonadati</taxon>
        <taxon>Pseudomonadota</taxon>
        <taxon>Betaproteobacteria</taxon>
        <taxon>Neisseriales</taxon>
        <taxon>Neisseriaceae</taxon>
        <taxon>Alysiella</taxon>
    </lineage>
</organism>
<evidence type="ECO:0000313" key="4">
    <source>
        <dbReference type="EMBL" id="SSY71073.1"/>
    </source>
</evidence>